<name>A0AAD6RWM5_9AGAR</name>
<reference evidence="1" key="1">
    <citation type="submission" date="2023-03" db="EMBL/GenBank/DDBJ databases">
        <title>Massive genome expansion in bonnet fungi (Mycena s.s.) driven by repeated elements and novel gene families across ecological guilds.</title>
        <authorList>
            <consortium name="Lawrence Berkeley National Laboratory"/>
            <person name="Harder C.B."/>
            <person name="Miyauchi S."/>
            <person name="Viragh M."/>
            <person name="Kuo A."/>
            <person name="Thoen E."/>
            <person name="Andreopoulos B."/>
            <person name="Lu D."/>
            <person name="Skrede I."/>
            <person name="Drula E."/>
            <person name="Henrissat B."/>
            <person name="Morin E."/>
            <person name="Kohler A."/>
            <person name="Barry K."/>
            <person name="LaButti K."/>
            <person name="Morin E."/>
            <person name="Salamov A."/>
            <person name="Lipzen A."/>
            <person name="Mereny Z."/>
            <person name="Hegedus B."/>
            <person name="Baldrian P."/>
            <person name="Stursova M."/>
            <person name="Weitz H."/>
            <person name="Taylor A."/>
            <person name="Grigoriev I.V."/>
            <person name="Nagy L.G."/>
            <person name="Martin F."/>
            <person name="Kauserud H."/>
        </authorList>
    </citation>
    <scope>NUCLEOTIDE SEQUENCE</scope>
    <source>
        <strain evidence="1">CBHHK200</strain>
    </source>
</reference>
<evidence type="ECO:0000313" key="2">
    <source>
        <dbReference type="Proteomes" id="UP001218188"/>
    </source>
</evidence>
<dbReference type="Proteomes" id="UP001218188">
    <property type="component" value="Unassembled WGS sequence"/>
</dbReference>
<dbReference type="EMBL" id="JARJCM010000471">
    <property type="protein sequence ID" value="KAJ7016714.1"/>
    <property type="molecule type" value="Genomic_DNA"/>
</dbReference>
<keyword evidence="2" id="KW-1185">Reference proteome</keyword>
<dbReference type="AlphaFoldDB" id="A0AAD6RWM5"/>
<proteinExistence type="predicted"/>
<protein>
    <submittedName>
        <fullName evidence="1">Uncharacterized protein</fullName>
    </submittedName>
</protein>
<evidence type="ECO:0000313" key="1">
    <source>
        <dbReference type="EMBL" id="KAJ7016714.1"/>
    </source>
</evidence>
<organism evidence="1 2">
    <name type="scientific">Mycena alexandri</name>
    <dbReference type="NCBI Taxonomy" id="1745969"/>
    <lineage>
        <taxon>Eukaryota</taxon>
        <taxon>Fungi</taxon>
        <taxon>Dikarya</taxon>
        <taxon>Basidiomycota</taxon>
        <taxon>Agaricomycotina</taxon>
        <taxon>Agaricomycetes</taxon>
        <taxon>Agaricomycetidae</taxon>
        <taxon>Agaricales</taxon>
        <taxon>Marasmiineae</taxon>
        <taxon>Mycenaceae</taxon>
        <taxon>Mycena</taxon>
    </lineage>
</organism>
<comment type="caution">
    <text evidence="1">The sequence shown here is derived from an EMBL/GenBank/DDBJ whole genome shotgun (WGS) entry which is preliminary data.</text>
</comment>
<sequence>MHSLSLKKKIEMRRRQAGLRCGSCQTAGRVAPFLPRQNHRPPSHIQCLCGSTSVPRKPRTEAHFDSEALRKRVNSLQAYVDVLEAMLAKYGCMDISFNLQLRPQQHGEQSEMVAEDEIKQSLTLLCSLSRQVLDEDLGSLALGIFTEWDRFGPPREVSRIVEPDLDLNMSYVFWSTA</sequence>
<accession>A0AAD6RWM5</accession>
<gene>
    <name evidence="1" type="ORF">C8F04DRAFT_1159729</name>
</gene>